<name>A0A6G7VQW0_9RHOB</name>
<evidence type="ECO:0000259" key="1">
    <source>
        <dbReference type="Pfam" id="PF07510"/>
    </source>
</evidence>
<accession>A0A6G7VQW0</accession>
<protein>
    <submittedName>
        <fullName evidence="2">DUF1524 domain-containing protein</fullName>
    </submittedName>
</protein>
<organism evidence="2 3">
    <name type="scientific">Pontivivens nitratireducens</name>
    <dbReference type="NCBI Taxonomy" id="2758038"/>
    <lineage>
        <taxon>Bacteria</taxon>
        <taxon>Pseudomonadati</taxon>
        <taxon>Pseudomonadota</taxon>
        <taxon>Alphaproteobacteria</taxon>
        <taxon>Rhodobacterales</taxon>
        <taxon>Paracoccaceae</taxon>
        <taxon>Pontivivens</taxon>
    </lineage>
</organism>
<feature type="domain" description="GmrSD restriction endonucleases C-terminal" evidence="1">
    <location>
        <begin position="27"/>
        <end position="57"/>
    </location>
</feature>
<keyword evidence="2" id="KW-0614">Plasmid</keyword>
<dbReference type="Pfam" id="PF07510">
    <property type="entry name" value="GmrSD_C"/>
    <property type="match status" value="1"/>
</dbReference>
<reference evidence="2 3" key="1">
    <citation type="submission" date="2020-03" db="EMBL/GenBank/DDBJ databases">
        <title>Complete genome sequence of Monaibacterium sp. ALG8 with diverse plasmids.</title>
        <authorList>
            <person name="Sun C."/>
        </authorList>
    </citation>
    <scope>NUCLEOTIDE SEQUENCE [LARGE SCALE GENOMIC DNA]</scope>
    <source>
        <strain evidence="2 3">ALG8</strain>
        <plasmid evidence="2 3">unnamed3</plasmid>
    </source>
</reference>
<evidence type="ECO:0000313" key="3">
    <source>
        <dbReference type="Proteomes" id="UP000500791"/>
    </source>
</evidence>
<sequence length="70" mass="7580">MQQAVAAPADAVASTKGSGAQIAIFANSSCLYLNKRLCEHDSWNEAKIRERSGDLFENAKKIWNLPNAAS</sequence>
<gene>
    <name evidence="2" type="ORF">G8E03_15545</name>
</gene>
<evidence type="ECO:0000313" key="2">
    <source>
        <dbReference type="EMBL" id="QIK42265.1"/>
    </source>
</evidence>
<dbReference type="InterPro" id="IPR011089">
    <property type="entry name" value="GmrSD_C"/>
</dbReference>
<proteinExistence type="predicted"/>
<geneLocation type="plasmid" evidence="2 3">
    <name>unnamed3</name>
</geneLocation>
<dbReference type="RefSeq" id="WP_166194700.1">
    <property type="nucleotide sequence ID" value="NZ_CP049814.1"/>
</dbReference>
<dbReference type="AlphaFoldDB" id="A0A6G7VQW0"/>
<dbReference type="KEGG" id="mon:G8E03_15545"/>
<dbReference type="Proteomes" id="UP000500791">
    <property type="component" value="Plasmid unnamed3"/>
</dbReference>
<dbReference type="EMBL" id="CP049814">
    <property type="protein sequence ID" value="QIK42265.1"/>
    <property type="molecule type" value="Genomic_DNA"/>
</dbReference>
<keyword evidence="3" id="KW-1185">Reference proteome</keyword>